<sequence>MSNIDEALWLRDLVGSGEITHRLRSSYGSCGACRGAK</sequence>
<evidence type="ECO:0000313" key="1">
    <source>
        <dbReference type="EMBL" id="TEA09078.1"/>
    </source>
</evidence>
<proteinExistence type="predicted"/>
<accession>A0A4R8T0S6</accession>
<dbReference type="Proteomes" id="UP000294604">
    <property type="component" value="Unassembled WGS sequence"/>
</dbReference>
<name>A0A4R8T0S6_9MYCO</name>
<protein>
    <submittedName>
        <fullName evidence="1">Uncharacterized protein</fullName>
    </submittedName>
</protein>
<reference evidence="1 2" key="1">
    <citation type="journal article" date="2019" name="Sci. Rep.">
        <title>Extended insight into the Mycobacterium chelonae-abscessus complex through whole genome sequencing of Mycobacterium salmoniphilum outbreak and Mycobacterium salmoniphilum-like strains.</title>
        <authorList>
            <person name="Behra P.R.K."/>
            <person name="Das S."/>
            <person name="Pettersson B.M.F."/>
            <person name="Shirreff L."/>
            <person name="DuCote T."/>
            <person name="Jacobsson K.G."/>
            <person name="Ennis D.G."/>
            <person name="Kirsebom L.A."/>
        </authorList>
    </citation>
    <scope>NUCLEOTIDE SEQUENCE [LARGE SCALE GENOMIC DNA]</scope>
    <source>
        <strain evidence="1 2">CCUG 60884</strain>
    </source>
</reference>
<dbReference type="EMBL" id="PECL01000003">
    <property type="protein sequence ID" value="TEA09078.1"/>
    <property type="molecule type" value="Genomic_DNA"/>
</dbReference>
<organism evidence="1 2">
    <name type="scientific">Mycobacteroides salmoniphilum</name>
    <dbReference type="NCBI Taxonomy" id="404941"/>
    <lineage>
        <taxon>Bacteria</taxon>
        <taxon>Bacillati</taxon>
        <taxon>Actinomycetota</taxon>
        <taxon>Actinomycetes</taxon>
        <taxon>Mycobacteriales</taxon>
        <taxon>Mycobacteriaceae</taxon>
        <taxon>Mycobacteroides</taxon>
    </lineage>
</organism>
<evidence type="ECO:0000313" key="2">
    <source>
        <dbReference type="Proteomes" id="UP000294604"/>
    </source>
</evidence>
<gene>
    <name evidence="1" type="ORF">CCUG60884_00246</name>
</gene>
<dbReference type="AlphaFoldDB" id="A0A4R8T0S6"/>
<comment type="caution">
    <text evidence="1">The sequence shown here is derived from an EMBL/GenBank/DDBJ whole genome shotgun (WGS) entry which is preliminary data.</text>
</comment>